<dbReference type="InterPro" id="IPR000780">
    <property type="entry name" value="CheR_MeTrfase"/>
</dbReference>
<keyword evidence="4" id="KW-0808">Transferase</keyword>
<evidence type="ECO:0000313" key="7">
    <source>
        <dbReference type="EMBL" id="MDC0684870.1"/>
    </source>
</evidence>
<gene>
    <name evidence="7" type="ORF">POL72_44550</name>
</gene>
<sequence length="323" mass="35310">MIAVAEPGTRTLSDDEFVLFQRLVKRLSGISLGPQKKPLLLCRLGPRLRVLGLRSFGEYYRRVTAAGGEDELVHMLDCICTNETHFFREREQFALLEREILPAWEKSAGHGAPDRGAPRARVRRPLRAWSAACSTGEEPYSIAMTLLDSLSSSDGGGAAGRAPRWAGGAPAGVPGIGVLATDLSVRALEQARRAVWPIERASEIPDERLRAYMLRGTGASAGLMKAGPELRQIVTFRRFNLLDAAPERFGLFDLIFCRNVFIYFDAVTKAEIVAKLIASLAPGGYLFLGHAEGLHGTDPRVRCIAPSVYRLEPLAGLKGSRNQ</sequence>
<evidence type="ECO:0000259" key="6">
    <source>
        <dbReference type="PROSITE" id="PS50123"/>
    </source>
</evidence>
<dbReference type="CDD" id="cd02440">
    <property type="entry name" value="AdoMet_MTases"/>
    <property type="match status" value="1"/>
</dbReference>
<evidence type="ECO:0000256" key="3">
    <source>
        <dbReference type="ARBA" id="ARBA00022603"/>
    </source>
</evidence>
<dbReference type="InterPro" id="IPR036804">
    <property type="entry name" value="CheR_N_sf"/>
</dbReference>
<reference evidence="7 8" key="1">
    <citation type="submission" date="2023-01" db="EMBL/GenBank/DDBJ databases">
        <title>Minimal conservation of predation-associated metabolite biosynthetic gene clusters underscores biosynthetic potential of Myxococcota including descriptions for ten novel species: Archangium lansinium sp. nov., Myxococcus landrumus sp. nov., Nannocystis bai.</title>
        <authorList>
            <person name="Ahearne A."/>
            <person name="Stevens C."/>
            <person name="Dowd S."/>
        </authorList>
    </citation>
    <scope>NUCLEOTIDE SEQUENCE [LARGE SCALE GENOMIC DNA]</scope>
    <source>
        <strain evidence="7 8">WIWO2</strain>
    </source>
</reference>
<organism evidence="7 8">
    <name type="scientific">Sorangium atrum</name>
    <dbReference type="NCBI Taxonomy" id="2995308"/>
    <lineage>
        <taxon>Bacteria</taxon>
        <taxon>Pseudomonadati</taxon>
        <taxon>Myxococcota</taxon>
        <taxon>Polyangia</taxon>
        <taxon>Polyangiales</taxon>
        <taxon>Polyangiaceae</taxon>
        <taxon>Sorangium</taxon>
    </lineage>
</organism>
<dbReference type="SMART" id="SM00138">
    <property type="entry name" value="MeTrc"/>
    <property type="match status" value="1"/>
</dbReference>
<dbReference type="Proteomes" id="UP001217485">
    <property type="component" value="Unassembled WGS sequence"/>
</dbReference>
<evidence type="ECO:0000256" key="1">
    <source>
        <dbReference type="ARBA" id="ARBA00001541"/>
    </source>
</evidence>
<evidence type="ECO:0000256" key="5">
    <source>
        <dbReference type="ARBA" id="ARBA00022691"/>
    </source>
</evidence>
<evidence type="ECO:0000256" key="2">
    <source>
        <dbReference type="ARBA" id="ARBA00012534"/>
    </source>
</evidence>
<dbReference type="PANTHER" id="PTHR24422:SF26">
    <property type="entry name" value="CHEMOTAXIS PROTEIN METHYLTRANSFERASE"/>
    <property type="match status" value="1"/>
</dbReference>
<keyword evidence="5" id="KW-0949">S-adenosyl-L-methionine</keyword>
<dbReference type="SUPFAM" id="SSF47757">
    <property type="entry name" value="Chemotaxis receptor methyltransferase CheR, N-terminal domain"/>
    <property type="match status" value="1"/>
</dbReference>
<keyword evidence="3" id="KW-0489">Methyltransferase</keyword>
<dbReference type="InterPro" id="IPR022641">
    <property type="entry name" value="CheR_N"/>
</dbReference>
<dbReference type="EMBL" id="JAQNDK010000006">
    <property type="protein sequence ID" value="MDC0684870.1"/>
    <property type="molecule type" value="Genomic_DNA"/>
</dbReference>
<dbReference type="Gene3D" id="1.10.155.10">
    <property type="entry name" value="Chemotaxis receptor methyltransferase CheR, N-terminal domain"/>
    <property type="match status" value="1"/>
</dbReference>
<dbReference type="Pfam" id="PF01739">
    <property type="entry name" value="CheR"/>
    <property type="match status" value="2"/>
</dbReference>
<comment type="caution">
    <text evidence="7">The sequence shown here is derived from an EMBL/GenBank/DDBJ whole genome shotgun (WGS) entry which is preliminary data.</text>
</comment>
<proteinExistence type="predicted"/>
<dbReference type="SUPFAM" id="SSF53335">
    <property type="entry name" value="S-adenosyl-L-methionine-dependent methyltransferases"/>
    <property type="match status" value="1"/>
</dbReference>
<protein>
    <recommendedName>
        <fullName evidence="2">protein-glutamate O-methyltransferase</fullName>
        <ecNumber evidence="2">2.1.1.80</ecNumber>
    </recommendedName>
</protein>
<evidence type="ECO:0000313" key="8">
    <source>
        <dbReference type="Proteomes" id="UP001217485"/>
    </source>
</evidence>
<keyword evidence="8" id="KW-1185">Reference proteome</keyword>
<dbReference type="RefSeq" id="WP_272102998.1">
    <property type="nucleotide sequence ID" value="NZ_JAQNDK010000006.1"/>
</dbReference>
<name>A0ABT5CEL1_9BACT</name>
<feature type="domain" description="CheR-type methyltransferase" evidence="6">
    <location>
        <begin position="11"/>
        <end position="314"/>
    </location>
</feature>
<dbReference type="Gene3D" id="3.40.50.150">
    <property type="entry name" value="Vaccinia Virus protein VP39"/>
    <property type="match status" value="1"/>
</dbReference>
<accession>A0ABT5CEL1</accession>
<dbReference type="PROSITE" id="PS50123">
    <property type="entry name" value="CHER"/>
    <property type="match status" value="1"/>
</dbReference>
<dbReference type="InterPro" id="IPR050903">
    <property type="entry name" value="Bact_Chemotaxis_MeTrfase"/>
</dbReference>
<dbReference type="Pfam" id="PF03705">
    <property type="entry name" value="CheR_N"/>
    <property type="match status" value="1"/>
</dbReference>
<dbReference type="InterPro" id="IPR026024">
    <property type="entry name" value="Chemotaxis_MeTrfase_CheR"/>
</dbReference>
<dbReference type="PIRSF" id="PIRSF000410">
    <property type="entry name" value="CheR"/>
    <property type="match status" value="1"/>
</dbReference>
<comment type="catalytic activity">
    <reaction evidence="1">
        <text>L-glutamyl-[protein] + S-adenosyl-L-methionine = [protein]-L-glutamate 5-O-methyl ester + S-adenosyl-L-homocysteine</text>
        <dbReference type="Rhea" id="RHEA:24452"/>
        <dbReference type="Rhea" id="RHEA-COMP:10208"/>
        <dbReference type="Rhea" id="RHEA-COMP:10311"/>
        <dbReference type="ChEBI" id="CHEBI:29973"/>
        <dbReference type="ChEBI" id="CHEBI:57856"/>
        <dbReference type="ChEBI" id="CHEBI:59789"/>
        <dbReference type="ChEBI" id="CHEBI:82795"/>
        <dbReference type="EC" id="2.1.1.80"/>
    </reaction>
</comment>
<dbReference type="InterPro" id="IPR022642">
    <property type="entry name" value="CheR_C"/>
</dbReference>
<evidence type="ECO:0000256" key="4">
    <source>
        <dbReference type="ARBA" id="ARBA00022679"/>
    </source>
</evidence>
<dbReference type="InterPro" id="IPR029063">
    <property type="entry name" value="SAM-dependent_MTases_sf"/>
</dbReference>
<dbReference type="PANTHER" id="PTHR24422">
    <property type="entry name" value="CHEMOTAXIS PROTEIN METHYLTRANSFERASE"/>
    <property type="match status" value="1"/>
</dbReference>
<dbReference type="EC" id="2.1.1.80" evidence="2"/>